<gene>
    <name evidence="1" type="ORF">ACFSB2_14445</name>
</gene>
<keyword evidence="2" id="KW-1185">Reference proteome</keyword>
<dbReference type="RefSeq" id="WP_377943782.1">
    <property type="nucleotide sequence ID" value="NZ_JBHUCX010000035.1"/>
</dbReference>
<dbReference type="EMBL" id="JBHUCX010000035">
    <property type="protein sequence ID" value="MFD1675900.1"/>
    <property type="molecule type" value="Genomic_DNA"/>
</dbReference>
<sequence>MIQIGLSGWGDHDDLYVHLAKADRNKLKTYSGHFPIVELDSSFYAIQPEHNYLKWIDETPEDFSFIVKAYQGMTGHLRGNNPYKSAGEMFAKFKASIEPLKASGKLKVVLFQYPPWFDCTKESVRTLRYTKRAMEGTPVALEFRNQTWFQPGLQQKTLKFMEDEGWIHSICDEPQAGIGSVPTILHATDPQLTLVRLHGRNAGGWNNTGDANWRDVRYLYRYNQEELVEWQRNIEQLQEMTKDICVIFNNNSGGDAAANAKQLMDILGIHYEGRESGIIPLF</sequence>
<reference evidence="2" key="1">
    <citation type="journal article" date="2019" name="Int. J. Syst. Evol. Microbiol.">
        <title>The Global Catalogue of Microorganisms (GCM) 10K type strain sequencing project: providing services to taxonomists for standard genome sequencing and annotation.</title>
        <authorList>
            <consortium name="The Broad Institute Genomics Platform"/>
            <consortium name="The Broad Institute Genome Sequencing Center for Infectious Disease"/>
            <person name="Wu L."/>
            <person name="Ma J."/>
        </authorList>
    </citation>
    <scope>NUCLEOTIDE SEQUENCE [LARGE SCALE GENOMIC DNA]</scope>
    <source>
        <strain evidence="2">CGMCC 1.12286</strain>
    </source>
</reference>
<organism evidence="1 2">
    <name type="scientific">Alicyclobacillus fodiniaquatilis</name>
    <dbReference type="NCBI Taxonomy" id="1661150"/>
    <lineage>
        <taxon>Bacteria</taxon>
        <taxon>Bacillati</taxon>
        <taxon>Bacillota</taxon>
        <taxon>Bacilli</taxon>
        <taxon>Bacillales</taxon>
        <taxon>Alicyclobacillaceae</taxon>
        <taxon>Alicyclobacillus</taxon>
    </lineage>
</organism>
<dbReference type="InterPro" id="IPR036520">
    <property type="entry name" value="UPF0759_sf"/>
</dbReference>
<name>A0ABW4JJE4_9BACL</name>
<protein>
    <submittedName>
        <fullName evidence="1">DUF72 domain-containing protein</fullName>
    </submittedName>
</protein>
<accession>A0ABW4JJE4</accession>
<dbReference type="SUPFAM" id="SSF117396">
    <property type="entry name" value="TM1631-like"/>
    <property type="match status" value="1"/>
</dbReference>
<dbReference type="Pfam" id="PF01904">
    <property type="entry name" value="DUF72"/>
    <property type="match status" value="1"/>
</dbReference>
<evidence type="ECO:0000313" key="2">
    <source>
        <dbReference type="Proteomes" id="UP001597079"/>
    </source>
</evidence>
<proteinExistence type="predicted"/>
<dbReference type="Proteomes" id="UP001597079">
    <property type="component" value="Unassembled WGS sequence"/>
</dbReference>
<dbReference type="InterPro" id="IPR002763">
    <property type="entry name" value="DUF72"/>
</dbReference>
<dbReference type="Gene3D" id="3.20.20.410">
    <property type="entry name" value="Protein of unknown function UPF0759"/>
    <property type="match status" value="1"/>
</dbReference>
<dbReference type="PANTHER" id="PTHR30348">
    <property type="entry name" value="UNCHARACTERIZED PROTEIN YECE"/>
    <property type="match status" value="1"/>
</dbReference>
<evidence type="ECO:0000313" key="1">
    <source>
        <dbReference type="EMBL" id="MFD1675900.1"/>
    </source>
</evidence>
<dbReference type="PANTHER" id="PTHR30348:SF13">
    <property type="entry name" value="UPF0759 PROTEIN YUNF"/>
    <property type="match status" value="1"/>
</dbReference>
<comment type="caution">
    <text evidence="1">The sequence shown here is derived from an EMBL/GenBank/DDBJ whole genome shotgun (WGS) entry which is preliminary data.</text>
</comment>